<evidence type="ECO:0000313" key="2">
    <source>
        <dbReference type="Proteomes" id="UP001305647"/>
    </source>
</evidence>
<keyword evidence="2" id="KW-1185">Reference proteome</keyword>
<proteinExistence type="predicted"/>
<accession>A0AAN6QC33</accession>
<evidence type="ECO:0000313" key="1">
    <source>
        <dbReference type="EMBL" id="KAK4106821.1"/>
    </source>
</evidence>
<dbReference type="EMBL" id="MU863624">
    <property type="protein sequence ID" value="KAK4106821.1"/>
    <property type="molecule type" value="Genomic_DNA"/>
</dbReference>
<reference evidence="1" key="1">
    <citation type="journal article" date="2023" name="Mol. Phylogenet. Evol.">
        <title>Genome-scale phylogeny and comparative genomics of the fungal order Sordariales.</title>
        <authorList>
            <person name="Hensen N."/>
            <person name="Bonometti L."/>
            <person name="Westerberg I."/>
            <person name="Brannstrom I.O."/>
            <person name="Guillou S."/>
            <person name="Cros-Aarteil S."/>
            <person name="Calhoun S."/>
            <person name="Haridas S."/>
            <person name="Kuo A."/>
            <person name="Mondo S."/>
            <person name="Pangilinan J."/>
            <person name="Riley R."/>
            <person name="LaButti K."/>
            <person name="Andreopoulos B."/>
            <person name="Lipzen A."/>
            <person name="Chen C."/>
            <person name="Yan M."/>
            <person name="Daum C."/>
            <person name="Ng V."/>
            <person name="Clum A."/>
            <person name="Steindorff A."/>
            <person name="Ohm R.A."/>
            <person name="Martin F."/>
            <person name="Silar P."/>
            <person name="Natvig D.O."/>
            <person name="Lalanne C."/>
            <person name="Gautier V."/>
            <person name="Ament-Velasquez S.L."/>
            <person name="Kruys A."/>
            <person name="Hutchinson M.I."/>
            <person name="Powell A.J."/>
            <person name="Barry K."/>
            <person name="Miller A.N."/>
            <person name="Grigoriev I.V."/>
            <person name="Debuchy R."/>
            <person name="Gladieux P."/>
            <person name="Hiltunen Thoren M."/>
            <person name="Johannesson H."/>
        </authorList>
    </citation>
    <scope>NUCLEOTIDE SEQUENCE</scope>
    <source>
        <strain evidence="1">CBS 757.83</strain>
    </source>
</reference>
<sequence>MEQQLGESVVAAPFDKNVVFQQLSIGDLDGEHRQLLVRAISSILSTELAETTYAQIIDGLPIADVAYDSHNPPYGAHPVDEAHGELCPGMIDKARGFCREFNRTLTFNSQTRLIEMIAVAVQQIAVILFELDTSLHKDDGIVDWAPPKSDEWYWGRHPSGPLPTLFHHSWYQDYDQYPRGVADIVGYWAEDRILGGVVLFDRRDPEVKPDADPNAVYFHWDWEEVTYRIYRLLPKQRQALLDFLLADDPPFLMSLPILGDQDNRDRVDPEDPIQQTGIYRDLWERKELPLDGQHDKRVARKGNEDILPMTTRTKPWSKLEPSQPAAVIGNSTRILTVKDADGL</sequence>
<gene>
    <name evidence="1" type="ORF">N658DRAFT_563552</name>
</gene>
<protein>
    <submittedName>
        <fullName evidence="1">Uncharacterized protein</fullName>
    </submittedName>
</protein>
<organism evidence="1 2">
    <name type="scientific">Parathielavia hyrcaniae</name>
    <dbReference type="NCBI Taxonomy" id="113614"/>
    <lineage>
        <taxon>Eukaryota</taxon>
        <taxon>Fungi</taxon>
        <taxon>Dikarya</taxon>
        <taxon>Ascomycota</taxon>
        <taxon>Pezizomycotina</taxon>
        <taxon>Sordariomycetes</taxon>
        <taxon>Sordariomycetidae</taxon>
        <taxon>Sordariales</taxon>
        <taxon>Chaetomiaceae</taxon>
        <taxon>Parathielavia</taxon>
    </lineage>
</organism>
<name>A0AAN6QC33_9PEZI</name>
<reference evidence="1" key="2">
    <citation type="submission" date="2023-05" db="EMBL/GenBank/DDBJ databases">
        <authorList>
            <consortium name="Lawrence Berkeley National Laboratory"/>
            <person name="Steindorff A."/>
            <person name="Hensen N."/>
            <person name="Bonometti L."/>
            <person name="Westerberg I."/>
            <person name="Brannstrom I.O."/>
            <person name="Guillou S."/>
            <person name="Cros-Aarteil S."/>
            <person name="Calhoun S."/>
            <person name="Haridas S."/>
            <person name="Kuo A."/>
            <person name="Mondo S."/>
            <person name="Pangilinan J."/>
            <person name="Riley R."/>
            <person name="Labutti K."/>
            <person name="Andreopoulos B."/>
            <person name="Lipzen A."/>
            <person name="Chen C."/>
            <person name="Yanf M."/>
            <person name="Daum C."/>
            <person name="Ng V."/>
            <person name="Clum A."/>
            <person name="Ohm R."/>
            <person name="Martin F."/>
            <person name="Silar P."/>
            <person name="Natvig D."/>
            <person name="Lalanne C."/>
            <person name="Gautier V."/>
            <person name="Ament-Velasquez S.L."/>
            <person name="Kruys A."/>
            <person name="Hutchinson M.I."/>
            <person name="Powell A.J."/>
            <person name="Barry K."/>
            <person name="Miller A.N."/>
            <person name="Grigoriev I.V."/>
            <person name="Debuchy R."/>
            <person name="Gladieux P."/>
            <person name="Thoren M.H."/>
            <person name="Johannesson H."/>
        </authorList>
    </citation>
    <scope>NUCLEOTIDE SEQUENCE</scope>
    <source>
        <strain evidence="1">CBS 757.83</strain>
    </source>
</reference>
<dbReference type="AlphaFoldDB" id="A0AAN6QC33"/>
<comment type="caution">
    <text evidence="1">The sequence shown here is derived from an EMBL/GenBank/DDBJ whole genome shotgun (WGS) entry which is preliminary data.</text>
</comment>
<dbReference type="Proteomes" id="UP001305647">
    <property type="component" value="Unassembled WGS sequence"/>
</dbReference>